<name>A0AAW1SJ00_9CHLO</name>
<protein>
    <submittedName>
        <fullName evidence="2">Uncharacterized protein</fullName>
    </submittedName>
</protein>
<reference evidence="2 3" key="1">
    <citation type="journal article" date="2024" name="Nat. Commun.">
        <title>Phylogenomics reveals the evolutionary origins of lichenization in chlorophyte algae.</title>
        <authorList>
            <person name="Puginier C."/>
            <person name="Libourel C."/>
            <person name="Otte J."/>
            <person name="Skaloud P."/>
            <person name="Haon M."/>
            <person name="Grisel S."/>
            <person name="Petersen M."/>
            <person name="Berrin J.G."/>
            <person name="Delaux P.M."/>
            <person name="Dal Grande F."/>
            <person name="Keller J."/>
        </authorList>
    </citation>
    <scope>NUCLEOTIDE SEQUENCE [LARGE SCALE GENOMIC DNA]</scope>
    <source>
        <strain evidence="2 3">SAG 245.80</strain>
    </source>
</reference>
<dbReference type="SUPFAM" id="SSF89009">
    <property type="entry name" value="GAT-like domain"/>
    <property type="match status" value="1"/>
</dbReference>
<evidence type="ECO:0000256" key="1">
    <source>
        <dbReference type="SAM" id="MobiDB-lite"/>
    </source>
</evidence>
<keyword evidence="3" id="KW-1185">Reference proteome</keyword>
<evidence type="ECO:0000313" key="2">
    <source>
        <dbReference type="EMBL" id="KAK9845925.1"/>
    </source>
</evidence>
<feature type="region of interest" description="Disordered" evidence="1">
    <location>
        <begin position="139"/>
        <end position="206"/>
    </location>
</feature>
<dbReference type="Proteomes" id="UP001445335">
    <property type="component" value="Unassembled WGS sequence"/>
</dbReference>
<evidence type="ECO:0000313" key="3">
    <source>
        <dbReference type="Proteomes" id="UP001445335"/>
    </source>
</evidence>
<dbReference type="EMBL" id="JALJOU010000002">
    <property type="protein sequence ID" value="KAK9845925.1"/>
    <property type="molecule type" value="Genomic_DNA"/>
</dbReference>
<sequence length="206" mass="20893">MSTQQGRLSQRLTAFKQRFSQILGPKQHGYGELGQLEQPLGAAPVPASATSVPDPADELRALSGLAAEAAEILFEMAALHDSSEVARDMLDKAAQLQAQLRGMIGDFREGDETALAQALEAFDTLTATVEEYHTTLRNGGAEAAPSGADAAAAGPSAGGPTGGAPMLQPPPAGASSNPFQAGGGAPVATAPGHKPAGEEPPLISFD</sequence>
<accession>A0AAW1SJ00</accession>
<organism evidence="2 3">
    <name type="scientific">Elliptochloris bilobata</name>
    <dbReference type="NCBI Taxonomy" id="381761"/>
    <lineage>
        <taxon>Eukaryota</taxon>
        <taxon>Viridiplantae</taxon>
        <taxon>Chlorophyta</taxon>
        <taxon>core chlorophytes</taxon>
        <taxon>Trebouxiophyceae</taxon>
        <taxon>Trebouxiophyceae incertae sedis</taxon>
        <taxon>Elliptochloris clade</taxon>
        <taxon>Elliptochloris</taxon>
    </lineage>
</organism>
<feature type="compositionally biased region" description="Low complexity" evidence="1">
    <location>
        <begin position="139"/>
        <end position="155"/>
    </location>
</feature>
<dbReference type="AlphaFoldDB" id="A0AAW1SJ00"/>
<proteinExistence type="predicted"/>
<gene>
    <name evidence="2" type="ORF">WJX81_006121</name>
</gene>
<comment type="caution">
    <text evidence="2">The sequence shown here is derived from an EMBL/GenBank/DDBJ whole genome shotgun (WGS) entry which is preliminary data.</text>
</comment>